<evidence type="ECO:0000313" key="5">
    <source>
        <dbReference type="Proteomes" id="UP000006039"/>
    </source>
</evidence>
<feature type="compositionally biased region" description="Low complexity" evidence="1">
    <location>
        <begin position="315"/>
        <end position="357"/>
    </location>
</feature>
<dbReference type="STRING" id="644352.J3PI76"/>
<keyword evidence="5" id="KW-1185">Reference proteome</keyword>
<dbReference type="PANTHER" id="PTHR21539:SF0">
    <property type="entry name" value="SAGA-ASSOCIATED FACTOR 29"/>
    <property type="match status" value="1"/>
</dbReference>
<dbReference type="RefSeq" id="XP_009229373.1">
    <property type="nucleotide sequence ID" value="XM_009231109.1"/>
</dbReference>
<dbReference type="PROSITE" id="PS51518">
    <property type="entry name" value="SGF29_C"/>
    <property type="match status" value="1"/>
</dbReference>
<feature type="region of interest" description="Disordered" evidence="1">
    <location>
        <begin position="201"/>
        <end position="386"/>
    </location>
</feature>
<dbReference type="PANTHER" id="PTHR21539">
    <property type="entry name" value="SAGA-ASSOCIATED FACTOR 29"/>
    <property type="match status" value="1"/>
</dbReference>
<dbReference type="Proteomes" id="UP000006039">
    <property type="component" value="Unassembled WGS sequence"/>
</dbReference>
<protein>
    <recommendedName>
        <fullName evidence="2">SGF29 C-terminal domain-containing protein</fullName>
    </recommendedName>
</protein>
<dbReference type="eggNOG" id="KOG3038">
    <property type="taxonomic scope" value="Eukaryota"/>
</dbReference>
<feature type="compositionally biased region" description="Low complexity" evidence="1">
    <location>
        <begin position="214"/>
        <end position="233"/>
    </location>
</feature>
<dbReference type="OrthoDB" id="10265994at2759"/>
<dbReference type="EMBL" id="GL385404">
    <property type="protein sequence ID" value="EJT69588.1"/>
    <property type="molecule type" value="Genomic_DNA"/>
</dbReference>
<name>J3PI76_GAET3</name>
<dbReference type="Gene3D" id="2.30.30.140">
    <property type="match status" value="2"/>
</dbReference>
<dbReference type="CDD" id="cd20393">
    <property type="entry name" value="Tudor_SGF29_rpt1"/>
    <property type="match status" value="1"/>
</dbReference>
<evidence type="ECO:0000259" key="2">
    <source>
        <dbReference type="PROSITE" id="PS51518"/>
    </source>
</evidence>
<feature type="region of interest" description="Disordered" evidence="1">
    <location>
        <begin position="1"/>
        <end position="126"/>
    </location>
</feature>
<dbReference type="EnsemblFungi" id="EJT69588">
    <property type="protein sequence ID" value="EJT69588"/>
    <property type="gene ID" value="GGTG_13204"/>
</dbReference>
<feature type="region of interest" description="Disordered" evidence="1">
    <location>
        <begin position="398"/>
        <end position="439"/>
    </location>
</feature>
<dbReference type="GO" id="GO:0000124">
    <property type="term" value="C:SAGA complex"/>
    <property type="evidence" value="ECO:0007669"/>
    <property type="project" value="InterPro"/>
</dbReference>
<dbReference type="GeneID" id="20353662"/>
<evidence type="ECO:0000313" key="3">
    <source>
        <dbReference type="EMBL" id="EJT69588.1"/>
    </source>
</evidence>
<reference evidence="4" key="4">
    <citation type="journal article" date="2015" name="G3 (Bethesda)">
        <title>Genome sequences of three phytopathogenic species of the Magnaporthaceae family of fungi.</title>
        <authorList>
            <person name="Okagaki L.H."/>
            <person name="Nunes C.C."/>
            <person name="Sailsbery J."/>
            <person name="Clay B."/>
            <person name="Brown D."/>
            <person name="John T."/>
            <person name="Oh Y."/>
            <person name="Young N."/>
            <person name="Fitzgerald M."/>
            <person name="Haas B.J."/>
            <person name="Zeng Q."/>
            <person name="Young S."/>
            <person name="Adiconis X."/>
            <person name="Fan L."/>
            <person name="Levin J.Z."/>
            <person name="Mitchell T.K."/>
            <person name="Okubara P.A."/>
            <person name="Farman M.L."/>
            <person name="Kohn L.M."/>
            <person name="Birren B."/>
            <person name="Ma L.-J."/>
            <person name="Dean R.A."/>
        </authorList>
    </citation>
    <scope>NUCLEOTIDE SEQUENCE</scope>
    <source>
        <strain evidence="4">R3-111a-1</strain>
    </source>
</reference>
<reference evidence="4" key="5">
    <citation type="submission" date="2018-04" db="UniProtKB">
        <authorList>
            <consortium name="EnsemblFungi"/>
        </authorList>
    </citation>
    <scope>IDENTIFICATION</scope>
    <source>
        <strain evidence="4">R3-111a-1</strain>
    </source>
</reference>
<feature type="compositionally biased region" description="Low complexity" evidence="1">
    <location>
        <begin position="95"/>
        <end position="106"/>
    </location>
</feature>
<feature type="compositionally biased region" description="Basic and acidic residues" evidence="1">
    <location>
        <begin position="1"/>
        <end position="16"/>
    </location>
</feature>
<evidence type="ECO:0000313" key="4">
    <source>
        <dbReference type="EnsemblFungi" id="EJT69588"/>
    </source>
</evidence>
<feature type="compositionally biased region" description="Basic and acidic residues" evidence="1">
    <location>
        <begin position="239"/>
        <end position="256"/>
    </location>
</feature>
<dbReference type="HOGENOM" id="CLU_023535_1_1_1"/>
<feature type="compositionally biased region" description="Basic and acidic residues" evidence="1">
    <location>
        <begin position="304"/>
        <end position="314"/>
    </location>
</feature>
<proteinExistence type="predicted"/>
<gene>
    <name evidence="4" type="primary">20353662</name>
    <name evidence="3" type="ORF">GGTG_13204</name>
</gene>
<organism evidence="3">
    <name type="scientific">Gaeumannomyces tritici (strain R3-111a-1)</name>
    <name type="common">Wheat and barley take-all root rot fungus</name>
    <name type="synonym">Gaeumannomyces graminis var. tritici</name>
    <dbReference type="NCBI Taxonomy" id="644352"/>
    <lineage>
        <taxon>Eukaryota</taxon>
        <taxon>Fungi</taxon>
        <taxon>Dikarya</taxon>
        <taxon>Ascomycota</taxon>
        <taxon>Pezizomycotina</taxon>
        <taxon>Sordariomycetes</taxon>
        <taxon>Sordariomycetidae</taxon>
        <taxon>Magnaporthales</taxon>
        <taxon>Magnaporthaceae</taxon>
        <taxon>Gaeumannomyces</taxon>
    </lineage>
</organism>
<dbReference type="InterPro" id="IPR037802">
    <property type="entry name" value="SGF29"/>
</dbReference>
<evidence type="ECO:0000256" key="1">
    <source>
        <dbReference type="SAM" id="MobiDB-lite"/>
    </source>
</evidence>
<reference evidence="5" key="1">
    <citation type="submission" date="2010-07" db="EMBL/GenBank/DDBJ databases">
        <title>The genome sequence of Gaeumannomyces graminis var. tritici strain R3-111a-1.</title>
        <authorList>
            <consortium name="The Broad Institute Genome Sequencing Platform"/>
            <person name="Ma L.-J."/>
            <person name="Dead R."/>
            <person name="Young S."/>
            <person name="Zeng Q."/>
            <person name="Koehrsen M."/>
            <person name="Alvarado L."/>
            <person name="Berlin A."/>
            <person name="Chapman S.B."/>
            <person name="Chen Z."/>
            <person name="Freedman E."/>
            <person name="Gellesch M."/>
            <person name="Goldberg J."/>
            <person name="Griggs A."/>
            <person name="Gujja S."/>
            <person name="Heilman E.R."/>
            <person name="Heiman D."/>
            <person name="Hepburn T."/>
            <person name="Howarth C."/>
            <person name="Jen D."/>
            <person name="Larson L."/>
            <person name="Mehta T."/>
            <person name="Neiman D."/>
            <person name="Pearson M."/>
            <person name="Roberts A."/>
            <person name="Saif S."/>
            <person name="Shea T."/>
            <person name="Shenoy N."/>
            <person name="Sisk P."/>
            <person name="Stolte C."/>
            <person name="Sykes S."/>
            <person name="Walk T."/>
            <person name="White J."/>
            <person name="Yandava C."/>
            <person name="Haas B."/>
            <person name="Nusbaum C."/>
            <person name="Birren B."/>
        </authorList>
    </citation>
    <scope>NUCLEOTIDE SEQUENCE [LARGE SCALE GENOMIC DNA]</scope>
    <source>
        <strain evidence="5">R3-111a-1</strain>
    </source>
</reference>
<dbReference type="Pfam" id="PF07039">
    <property type="entry name" value="SGF29_Tudor"/>
    <property type="match status" value="1"/>
</dbReference>
<sequence>MADRRKKRPEVGKIEDTLGGYWSTPGAGRQTTNSKDSSAPPIARPAPLPRKRGRESPSPAPAASRGGGGGGRPRTSSGAAAEEDTPTSRASTPMSSQRNRNSRGPNRNGGQGEEVQLWQQSKDDMRQIVDMLNESTDNVRSIQGQDSYMAQNPDSMPSIEAEERKLEELFRRGVKNSDSLVELIKSAKERVQVLSAIQKAKEEAEGGDLGSKGGSSHHLGVSRSASGLLSGSGRNPSRAMREQQREQAREARESSSMRDPASLYDFDGAESPVPSPLGSHHTTRKLGNAGSDRSGNRDSVPPRGADRDTPKADSAEPPATGSSSAAGSVSAAPGASVGTPSASSTAAAAAAAASAAATQRSKVVFSKGQDVAFKPKQTVSSDSPDWYLGKVQQVLGEGKSRRYKVKDEDPDLPPDQRTEYRTSASNMIPIPGPSQELPNLDKGKTVLALYPDSTTFYKAEVMGTDAATGKVNLRFEGEETSGTLQLVERRFVVEYRS</sequence>
<reference evidence="3" key="2">
    <citation type="submission" date="2010-07" db="EMBL/GenBank/DDBJ databases">
        <authorList>
            <consortium name="The Broad Institute Genome Sequencing Platform"/>
            <consortium name="Broad Institute Genome Sequencing Center for Infectious Disease"/>
            <person name="Ma L.-J."/>
            <person name="Dead R."/>
            <person name="Young S."/>
            <person name="Zeng Q."/>
            <person name="Koehrsen M."/>
            <person name="Alvarado L."/>
            <person name="Berlin A."/>
            <person name="Chapman S.B."/>
            <person name="Chen Z."/>
            <person name="Freedman E."/>
            <person name="Gellesch M."/>
            <person name="Goldberg J."/>
            <person name="Griggs A."/>
            <person name="Gujja S."/>
            <person name="Heilman E.R."/>
            <person name="Heiman D."/>
            <person name="Hepburn T."/>
            <person name="Howarth C."/>
            <person name="Jen D."/>
            <person name="Larson L."/>
            <person name="Mehta T."/>
            <person name="Neiman D."/>
            <person name="Pearson M."/>
            <person name="Roberts A."/>
            <person name="Saif S."/>
            <person name="Shea T."/>
            <person name="Shenoy N."/>
            <person name="Sisk P."/>
            <person name="Stolte C."/>
            <person name="Sykes S."/>
            <person name="Walk T."/>
            <person name="White J."/>
            <person name="Yandava C."/>
            <person name="Haas B."/>
            <person name="Nusbaum C."/>
            <person name="Birren B."/>
        </authorList>
    </citation>
    <scope>NUCLEOTIDE SEQUENCE</scope>
    <source>
        <strain evidence="3">R3-111a-1</strain>
    </source>
</reference>
<feature type="domain" description="SGF29 C-terminal" evidence="2">
    <location>
        <begin position="361"/>
        <end position="497"/>
    </location>
</feature>
<dbReference type="InterPro" id="IPR010750">
    <property type="entry name" value="SGF29_tudor-like_dom"/>
</dbReference>
<dbReference type="VEuPathDB" id="FungiDB:GGTG_13204"/>
<dbReference type="InterPro" id="IPR047288">
    <property type="entry name" value="Tudor_SGF29_rpt1"/>
</dbReference>
<reference evidence="3" key="3">
    <citation type="submission" date="2010-09" db="EMBL/GenBank/DDBJ databases">
        <title>Annotation of Gaeumannomyces graminis var. tritici R3-111a-1.</title>
        <authorList>
            <consortium name="The Broad Institute Genome Sequencing Platform"/>
            <person name="Ma L.-J."/>
            <person name="Dead R."/>
            <person name="Young S.K."/>
            <person name="Zeng Q."/>
            <person name="Gargeya S."/>
            <person name="Fitzgerald M."/>
            <person name="Haas B."/>
            <person name="Abouelleil A."/>
            <person name="Alvarado L."/>
            <person name="Arachchi H.M."/>
            <person name="Berlin A."/>
            <person name="Brown A."/>
            <person name="Chapman S.B."/>
            <person name="Chen Z."/>
            <person name="Dunbar C."/>
            <person name="Freedman E."/>
            <person name="Gearin G."/>
            <person name="Gellesch M."/>
            <person name="Goldberg J."/>
            <person name="Griggs A."/>
            <person name="Gujja S."/>
            <person name="Heiman D."/>
            <person name="Howarth C."/>
            <person name="Larson L."/>
            <person name="Lui A."/>
            <person name="MacDonald P.J.P."/>
            <person name="Mehta T."/>
            <person name="Montmayeur A."/>
            <person name="Murphy C."/>
            <person name="Neiman D."/>
            <person name="Pearson M."/>
            <person name="Priest M."/>
            <person name="Roberts A."/>
            <person name="Saif S."/>
            <person name="Shea T."/>
            <person name="Shenoy N."/>
            <person name="Sisk P."/>
            <person name="Stolte C."/>
            <person name="Sykes S."/>
            <person name="Yandava C."/>
            <person name="Wortman J."/>
            <person name="Nusbaum C."/>
            <person name="Birren B."/>
        </authorList>
    </citation>
    <scope>NUCLEOTIDE SEQUENCE</scope>
    <source>
        <strain evidence="3">R3-111a-1</strain>
    </source>
</reference>
<dbReference type="AlphaFoldDB" id="J3PI76"/>
<accession>J3PI76</accession>